<keyword evidence="2" id="KW-0812">Transmembrane</keyword>
<accession>A0AAD3TLQ2</accession>
<keyword evidence="4" id="KW-1185">Reference proteome</keyword>
<dbReference type="PANTHER" id="PTHR33184:SF67">
    <property type="entry name" value="PROTEIN TAPETUM DETERMINANT 1"/>
    <property type="match status" value="1"/>
</dbReference>
<comment type="caution">
    <text evidence="3">The sequence shown here is derived from an EMBL/GenBank/DDBJ whole genome shotgun (WGS) entry which is preliminary data.</text>
</comment>
<dbReference type="Pfam" id="PF24068">
    <property type="entry name" value="TPD1_C"/>
    <property type="match status" value="1"/>
</dbReference>
<gene>
    <name evidence="3" type="ORF">Nepgr_033337</name>
</gene>
<evidence type="ECO:0000256" key="2">
    <source>
        <dbReference type="SAM" id="Phobius"/>
    </source>
</evidence>
<dbReference type="EMBL" id="BSYO01000040">
    <property type="protein sequence ID" value="GMH31494.1"/>
    <property type="molecule type" value="Genomic_DNA"/>
</dbReference>
<dbReference type="Proteomes" id="UP001279734">
    <property type="component" value="Unassembled WGS sequence"/>
</dbReference>
<organism evidence="3 4">
    <name type="scientific">Nepenthes gracilis</name>
    <name type="common">Slender pitcher plant</name>
    <dbReference type="NCBI Taxonomy" id="150966"/>
    <lineage>
        <taxon>Eukaryota</taxon>
        <taxon>Viridiplantae</taxon>
        <taxon>Streptophyta</taxon>
        <taxon>Embryophyta</taxon>
        <taxon>Tracheophyta</taxon>
        <taxon>Spermatophyta</taxon>
        <taxon>Magnoliopsida</taxon>
        <taxon>eudicotyledons</taxon>
        <taxon>Gunneridae</taxon>
        <taxon>Pentapetalae</taxon>
        <taxon>Caryophyllales</taxon>
        <taxon>Nepenthaceae</taxon>
        <taxon>Nepenthes</taxon>
    </lineage>
</organism>
<feature type="transmembrane region" description="Helical" evidence="2">
    <location>
        <begin position="20"/>
        <end position="39"/>
    </location>
</feature>
<name>A0AAD3TLQ2_NEPGR</name>
<dbReference type="AlphaFoldDB" id="A0AAD3TLQ2"/>
<evidence type="ECO:0000256" key="1">
    <source>
        <dbReference type="ARBA" id="ARBA00022729"/>
    </source>
</evidence>
<reference evidence="3" key="1">
    <citation type="submission" date="2023-05" db="EMBL/GenBank/DDBJ databases">
        <title>Nepenthes gracilis genome sequencing.</title>
        <authorList>
            <person name="Fukushima K."/>
        </authorList>
    </citation>
    <scope>NUCLEOTIDE SEQUENCE</scope>
    <source>
        <strain evidence="3">SING2019-196</strain>
    </source>
</reference>
<dbReference type="InterPro" id="IPR040361">
    <property type="entry name" value="TPD1"/>
</dbReference>
<evidence type="ECO:0000313" key="4">
    <source>
        <dbReference type="Proteomes" id="UP001279734"/>
    </source>
</evidence>
<dbReference type="GO" id="GO:0001709">
    <property type="term" value="P:cell fate determination"/>
    <property type="evidence" value="ECO:0007669"/>
    <property type="project" value="TreeGrafter"/>
</dbReference>
<keyword evidence="2" id="KW-1133">Transmembrane helix</keyword>
<proteinExistence type="predicted"/>
<keyword evidence="1" id="KW-0732">Signal</keyword>
<sequence length="178" mass="19172">MTVFRILAVSSVMSNQGLRIAVVAAVISLILLVTAVDRYGGGLNQLKSLVSEDVPAAGPHRKLLHLYEPTRIWGGTKKCSESDLVVSQGPTSPLPSGIPTYTVLISNACASGCEISEIHLNCGWFSSARLINPRIFKRLRFNDCLVNGGKPLKNGATISFQYANTFSYPLSVSSMQCL</sequence>
<keyword evidence="2" id="KW-0472">Membrane</keyword>
<dbReference type="PANTHER" id="PTHR33184">
    <property type="entry name" value="PROTEIN TAPETUM DETERMINANT 1-LIKE-RELATED"/>
    <property type="match status" value="1"/>
</dbReference>
<protein>
    <submittedName>
        <fullName evidence="3">Uncharacterized protein</fullName>
    </submittedName>
</protein>
<evidence type="ECO:0000313" key="3">
    <source>
        <dbReference type="EMBL" id="GMH31494.1"/>
    </source>
</evidence>